<dbReference type="EMBL" id="BKCJ010216835">
    <property type="protein sequence ID" value="GEY86163.1"/>
    <property type="molecule type" value="Genomic_DNA"/>
</dbReference>
<organism evidence="1">
    <name type="scientific">Tanacetum cinerariifolium</name>
    <name type="common">Dalmatian daisy</name>
    <name type="synonym">Chrysanthemum cinerariifolium</name>
    <dbReference type="NCBI Taxonomy" id="118510"/>
    <lineage>
        <taxon>Eukaryota</taxon>
        <taxon>Viridiplantae</taxon>
        <taxon>Streptophyta</taxon>
        <taxon>Embryophyta</taxon>
        <taxon>Tracheophyta</taxon>
        <taxon>Spermatophyta</taxon>
        <taxon>Magnoliopsida</taxon>
        <taxon>eudicotyledons</taxon>
        <taxon>Gunneridae</taxon>
        <taxon>Pentapetalae</taxon>
        <taxon>asterids</taxon>
        <taxon>campanulids</taxon>
        <taxon>Asterales</taxon>
        <taxon>Asteraceae</taxon>
        <taxon>Asteroideae</taxon>
        <taxon>Anthemideae</taxon>
        <taxon>Anthemidinae</taxon>
        <taxon>Tanacetum</taxon>
    </lineage>
</organism>
<name>A0A699HV11_TANCI</name>
<reference evidence="1" key="1">
    <citation type="journal article" date="2019" name="Sci. Rep.">
        <title>Draft genome of Tanacetum cinerariifolium, the natural source of mosquito coil.</title>
        <authorList>
            <person name="Yamashiro T."/>
            <person name="Shiraishi A."/>
            <person name="Satake H."/>
            <person name="Nakayama K."/>
        </authorList>
    </citation>
    <scope>NUCLEOTIDE SEQUENCE</scope>
</reference>
<sequence length="207" mass="23920">MITTPESCLTKLQRLGEQNRNSSSPKYVYFVNTITIIRKEDEPKETPILSPNAIESDDRNVAVKDEKTVEKKSKVSKIIVEKRESSDLGNINKASDLEDESELGEEWEWIEYEQPLDLVDVRDESVYDTLIEKMISCSLNYDFRNEKGDPSNLKIPCMIGNHGYEHRRLKFVGIGKDMHVFLGNMCQLWISLFLIMLKQILTPAYLK</sequence>
<gene>
    <name evidence="1" type="ORF">Tci_458137</name>
</gene>
<accession>A0A699HV11</accession>
<protein>
    <submittedName>
        <fullName evidence="1">Uncharacterized protein</fullName>
    </submittedName>
</protein>
<dbReference type="AlphaFoldDB" id="A0A699HV11"/>
<evidence type="ECO:0000313" key="1">
    <source>
        <dbReference type="EMBL" id="GEY86163.1"/>
    </source>
</evidence>
<proteinExistence type="predicted"/>
<comment type="caution">
    <text evidence="1">The sequence shown here is derived from an EMBL/GenBank/DDBJ whole genome shotgun (WGS) entry which is preliminary data.</text>
</comment>